<dbReference type="PANTHER" id="PTHR41368:SF1">
    <property type="entry name" value="PROTEIN YGHO"/>
    <property type="match status" value="1"/>
</dbReference>
<protein>
    <recommendedName>
        <fullName evidence="2">N-acetyltransferase domain-containing protein</fullName>
    </recommendedName>
</protein>
<evidence type="ECO:0000313" key="1">
    <source>
        <dbReference type="EMBL" id="GAH39575.1"/>
    </source>
</evidence>
<dbReference type="EMBL" id="BARU01015038">
    <property type="protein sequence ID" value="GAH39575.1"/>
    <property type="molecule type" value="Genomic_DNA"/>
</dbReference>
<feature type="non-terminal residue" evidence="1">
    <location>
        <position position="79"/>
    </location>
</feature>
<name>X1G442_9ZZZZ</name>
<organism evidence="1">
    <name type="scientific">marine sediment metagenome</name>
    <dbReference type="NCBI Taxonomy" id="412755"/>
    <lineage>
        <taxon>unclassified sequences</taxon>
        <taxon>metagenomes</taxon>
        <taxon>ecological metagenomes</taxon>
    </lineage>
</organism>
<sequence length="79" mass="9783">MLTIEKIDTYDKKQVRRFVRLPYRLYKDHPQWTPPLYMDAEMQLNRDKHPFYEHSEADFFVAVRDDEVVRRIAALEQRR</sequence>
<proteinExistence type="predicted"/>
<dbReference type="AlphaFoldDB" id="X1G442"/>
<dbReference type="PANTHER" id="PTHR41368">
    <property type="entry name" value="PROTEIN YGHO"/>
    <property type="match status" value="1"/>
</dbReference>
<dbReference type="InterPro" id="IPR039968">
    <property type="entry name" value="BcerS-like"/>
</dbReference>
<evidence type="ECO:0008006" key="2">
    <source>
        <dbReference type="Google" id="ProtNLM"/>
    </source>
</evidence>
<gene>
    <name evidence="1" type="ORF">S03H2_26143</name>
</gene>
<comment type="caution">
    <text evidence="1">The sequence shown here is derived from an EMBL/GenBank/DDBJ whole genome shotgun (WGS) entry which is preliminary data.</text>
</comment>
<reference evidence="1" key="1">
    <citation type="journal article" date="2014" name="Front. Microbiol.">
        <title>High frequency of phylogenetically diverse reductive dehalogenase-homologous genes in deep subseafloor sedimentary metagenomes.</title>
        <authorList>
            <person name="Kawai M."/>
            <person name="Futagami T."/>
            <person name="Toyoda A."/>
            <person name="Takaki Y."/>
            <person name="Nishi S."/>
            <person name="Hori S."/>
            <person name="Arai W."/>
            <person name="Tsubouchi T."/>
            <person name="Morono Y."/>
            <person name="Uchiyama I."/>
            <person name="Ito T."/>
            <person name="Fujiyama A."/>
            <person name="Inagaki F."/>
            <person name="Takami H."/>
        </authorList>
    </citation>
    <scope>NUCLEOTIDE SEQUENCE</scope>
    <source>
        <strain evidence="1">Expedition CK06-06</strain>
    </source>
</reference>
<accession>X1G442</accession>